<sequence length="391" mass="45710">MSKFSWVQKLNISIDKWLTYPEKNAAGRLGLFRIIFAIFYLWFMSFHSAIKLSYVPISLSRTEFLFTFDNFLKFLPSQTWVVLETIVVALLILLFIGYRVRIVTLLLLIFGTVLESFYYKLANEDSTVMLVFYIPLFMFLSNRWGDTYSLDSLLKKRSGHIPINPSDSSPPYSVPIRSLLVILCLLWFFTGMWKAIGGAWFGYPQLMSNHILIRSIESSLFNLPLNPVLFWVANHPLVAYGLQVFIVIFEVLFILALIHPRLRYLFLSLALIFHAMNALYFVITFTNIIIIYLLFFDWQELRERLFPSPINLFTGIPVLWLKGITLGLAVLLSILWNANNGIRNLINFREWLNWHGIFYFVLPLAIIWFFINVSKIIHSLTIMTKTKVKKR</sequence>
<gene>
    <name evidence="2" type="ORF">GQR42_13160</name>
</gene>
<keyword evidence="1" id="KW-0472">Membrane</keyword>
<accession>A0A857D467</accession>
<feature type="transmembrane region" description="Helical" evidence="1">
    <location>
        <begin position="315"/>
        <end position="339"/>
    </location>
</feature>
<dbReference type="EMBL" id="CP046973">
    <property type="protein sequence ID" value="QGZ90345.1"/>
    <property type="molecule type" value="Genomic_DNA"/>
</dbReference>
<feature type="transmembrane region" description="Helical" evidence="1">
    <location>
        <begin position="237"/>
        <end position="258"/>
    </location>
</feature>
<organism evidence="2 3">
    <name type="scientific">Microcystis aeruginosa FD4</name>
    <dbReference type="NCBI Taxonomy" id="2686288"/>
    <lineage>
        <taxon>Bacteria</taxon>
        <taxon>Bacillati</taxon>
        <taxon>Cyanobacteriota</taxon>
        <taxon>Cyanophyceae</taxon>
        <taxon>Oscillatoriophycideae</taxon>
        <taxon>Chroococcales</taxon>
        <taxon>Microcystaceae</taxon>
        <taxon>Microcystis</taxon>
    </lineage>
</organism>
<feature type="transmembrane region" description="Helical" evidence="1">
    <location>
        <begin position="351"/>
        <end position="371"/>
    </location>
</feature>
<name>A0A857D467_MICAE</name>
<protein>
    <recommendedName>
        <fullName evidence="4">HTTM domain-containing protein</fullName>
    </recommendedName>
</protein>
<keyword evidence="1" id="KW-0812">Transmembrane</keyword>
<keyword evidence="1" id="KW-1133">Transmembrane helix</keyword>
<feature type="transmembrane region" description="Helical" evidence="1">
    <location>
        <begin position="265"/>
        <end position="295"/>
    </location>
</feature>
<evidence type="ECO:0000313" key="2">
    <source>
        <dbReference type="EMBL" id="QGZ90345.1"/>
    </source>
</evidence>
<feature type="transmembrane region" description="Helical" evidence="1">
    <location>
        <begin position="179"/>
        <end position="203"/>
    </location>
</feature>
<dbReference type="Proteomes" id="UP000438345">
    <property type="component" value="Chromosome"/>
</dbReference>
<evidence type="ECO:0000313" key="3">
    <source>
        <dbReference type="Proteomes" id="UP000438345"/>
    </source>
</evidence>
<feature type="transmembrane region" description="Helical" evidence="1">
    <location>
        <begin position="31"/>
        <end position="57"/>
    </location>
</feature>
<proteinExistence type="predicted"/>
<feature type="transmembrane region" description="Helical" evidence="1">
    <location>
        <begin position="103"/>
        <end position="121"/>
    </location>
</feature>
<evidence type="ECO:0000256" key="1">
    <source>
        <dbReference type="SAM" id="Phobius"/>
    </source>
</evidence>
<reference evidence="2 3" key="1">
    <citation type="submission" date="2019-12" db="EMBL/GenBank/DDBJ databases">
        <title>Complete genome sequence of Microcystis aeruginosa strain FD4.</title>
        <authorList>
            <person name="Urakawa H."/>
        </authorList>
    </citation>
    <scope>NUCLEOTIDE SEQUENCE [LARGE SCALE GENOMIC DNA]</scope>
    <source>
        <strain evidence="2 3">FD4</strain>
    </source>
</reference>
<dbReference type="RefSeq" id="WP_158200300.1">
    <property type="nucleotide sequence ID" value="NZ_CP046973.1"/>
</dbReference>
<dbReference type="AlphaFoldDB" id="A0A857D467"/>
<evidence type="ECO:0008006" key="4">
    <source>
        <dbReference type="Google" id="ProtNLM"/>
    </source>
</evidence>
<feature type="transmembrane region" description="Helical" evidence="1">
    <location>
        <begin position="127"/>
        <end position="145"/>
    </location>
</feature>
<feature type="transmembrane region" description="Helical" evidence="1">
    <location>
        <begin position="77"/>
        <end position="96"/>
    </location>
</feature>